<feature type="domain" description="RNA polymerase sigma-70 region 2" evidence="1">
    <location>
        <begin position="17"/>
        <end position="79"/>
    </location>
</feature>
<evidence type="ECO:0000259" key="2">
    <source>
        <dbReference type="Pfam" id="PF20239"/>
    </source>
</evidence>
<dbReference type="InterPro" id="IPR046531">
    <property type="entry name" value="DUF6596"/>
</dbReference>
<dbReference type="KEGG" id="rsa:RSal33209_1867"/>
<organism evidence="3 4">
    <name type="scientific">Renibacterium salmoninarum (strain ATCC 33209 / DSM 20767 / JCM 11484 / NBRC 15589 / NCIMB 2235)</name>
    <dbReference type="NCBI Taxonomy" id="288705"/>
    <lineage>
        <taxon>Bacteria</taxon>
        <taxon>Bacillati</taxon>
        <taxon>Actinomycetota</taxon>
        <taxon>Actinomycetes</taxon>
        <taxon>Micrococcales</taxon>
        <taxon>Micrococcaceae</taxon>
        <taxon>Renibacterium</taxon>
    </lineage>
</organism>
<feature type="domain" description="DUF6596" evidence="2">
    <location>
        <begin position="184"/>
        <end position="281"/>
    </location>
</feature>
<dbReference type="SUPFAM" id="SSF88946">
    <property type="entry name" value="Sigma2 domain of RNA polymerase sigma factors"/>
    <property type="match status" value="1"/>
</dbReference>
<evidence type="ECO:0000259" key="1">
    <source>
        <dbReference type="Pfam" id="PF04542"/>
    </source>
</evidence>
<dbReference type="Proteomes" id="UP000002007">
    <property type="component" value="Chromosome"/>
</dbReference>
<dbReference type="STRING" id="288705.RSal33209_1867"/>
<protein>
    <submittedName>
        <fullName evidence="3">RNA polymerase sigma factor</fullName>
    </submittedName>
</protein>
<keyword evidence="4" id="KW-1185">Reference proteome</keyword>
<dbReference type="GO" id="GO:0003700">
    <property type="term" value="F:DNA-binding transcription factor activity"/>
    <property type="evidence" value="ECO:0007669"/>
    <property type="project" value="InterPro"/>
</dbReference>
<dbReference type="Pfam" id="PF20239">
    <property type="entry name" value="DUF6596"/>
    <property type="match status" value="1"/>
</dbReference>
<dbReference type="InterPro" id="IPR007627">
    <property type="entry name" value="RNA_pol_sigma70_r2"/>
</dbReference>
<name>A9WQP3_RENSM</name>
<dbReference type="Pfam" id="PF04542">
    <property type="entry name" value="Sigma70_r2"/>
    <property type="match status" value="1"/>
</dbReference>
<proteinExistence type="predicted"/>
<dbReference type="HOGENOM" id="CLU_035311_1_0_11"/>
<dbReference type="PANTHER" id="PTHR47756">
    <property type="entry name" value="BLL6612 PROTEIN-RELATED"/>
    <property type="match status" value="1"/>
</dbReference>
<dbReference type="SUPFAM" id="SSF88659">
    <property type="entry name" value="Sigma3 and sigma4 domains of RNA polymerase sigma factors"/>
    <property type="match status" value="1"/>
</dbReference>
<dbReference type="EMBL" id="CP000910">
    <property type="protein sequence ID" value="ABY23600.1"/>
    <property type="molecule type" value="Genomic_DNA"/>
</dbReference>
<gene>
    <name evidence="3" type="ordered locus">RSal33209_1867</name>
</gene>
<accession>A9WQP3</accession>
<reference evidence="4" key="1">
    <citation type="journal article" date="2008" name="J. Bacteriol.">
        <title>Genome sequence of the fish pathogen Renibacterium salmoninarum suggests reductive evolution away from an environmental Arthrobacter ancestor.</title>
        <authorList>
            <person name="Wiens G.D."/>
            <person name="Rockey D.D."/>
            <person name="Wu Z."/>
            <person name="Chang J."/>
            <person name="Levy R."/>
            <person name="Crane S."/>
            <person name="Chen D.S."/>
            <person name="Capri G.R."/>
            <person name="Burnett J.R."/>
            <person name="Sudheesh P.S."/>
            <person name="Schipma M.J."/>
            <person name="Burd H."/>
            <person name="Bhattacharyya A."/>
            <person name="Rhodes L.D."/>
            <person name="Kaul R."/>
            <person name="Strom M.S."/>
        </authorList>
    </citation>
    <scope>NUCLEOTIDE SEQUENCE [LARGE SCALE GENOMIC DNA]</scope>
    <source>
        <strain evidence="4">ATCC 33209 / DSM 20767 / JCM 11484 / NBRC 15589 / NCIMB 2235</strain>
    </source>
</reference>
<dbReference type="InterPro" id="IPR013324">
    <property type="entry name" value="RNA_pol_sigma_r3/r4-like"/>
</dbReference>
<dbReference type="GO" id="GO:0006352">
    <property type="term" value="P:DNA-templated transcription initiation"/>
    <property type="evidence" value="ECO:0007669"/>
    <property type="project" value="InterPro"/>
</dbReference>
<dbReference type="Gene3D" id="1.10.1740.10">
    <property type="match status" value="1"/>
</dbReference>
<dbReference type="RefSeq" id="WP_012245271.1">
    <property type="nucleotide sequence ID" value="NC_010168.1"/>
</dbReference>
<dbReference type="eggNOG" id="COG4941">
    <property type="taxonomic scope" value="Bacteria"/>
</dbReference>
<dbReference type="InterPro" id="IPR013325">
    <property type="entry name" value="RNA_pol_sigma_r2"/>
</dbReference>
<evidence type="ECO:0000313" key="3">
    <source>
        <dbReference type="EMBL" id="ABY23600.1"/>
    </source>
</evidence>
<dbReference type="AlphaFoldDB" id="A9WQP3"/>
<sequence>MTNAAEARAAVERVARASYGRLLALVASRTGDIAQAEDALADAFERALSSWPLTGQPTNPEGWLLTVARNRQRDDLRSAAYRLASPLDEALLPVLDALPDDLALNSFPDERLALLFACAHPAIDPAVRTPLILQTVLGFQANQLAPAFAIPTATLAQRLVRAKRRIRDAVIPLTVPEPNLLHERLPAVLEAIYGCYSISWQGSQQASVKSASSEAQYLAISAAALLKNEPEAWAIAALITLSMARSLSRDQGRYLPVADQDPRLWNARLVAEGNQYLRRSAVTRAEHAHLLPIARFELEAAIQSIHCTRIDGLEPNANDLLTLYSALMRAAPTLGVLIALALATAKVSGPITGLQILDNTNDARLTNFQPAWAALLSEAGDDDAANKAYLRAVEFADSAETGSWLLARITFDQLAAEGFTGHTKG</sequence>
<dbReference type="PANTHER" id="PTHR47756:SF2">
    <property type="entry name" value="BLL6612 PROTEIN"/>
    <property type="match status" value="1"/>
</dbReference>
<evidence type="ECO:0000313" key="4">
    <source>
        <dbReference type="Proteomes" id="UP000002007"/>
    </source>
</evidence>